<feature type="chain" id="PRO_5045441309" evidence="1">
    <location>
        <begin position="22"/>
        <end position="196"/>
    </location>
</feature>
<dbReference type="EMBL" id="JADBDZ010000001">
    <property type="protein sequence ID" value="MBE1533669.1"/>
    <property type="molecule type" value="Genomic_DNA"/>
</dbReference>
<dbReference type="PANTHER" id="PTHR36933">
    <property type="entry name" value="SLL0788 PROTEIN"/>
    <property type="match status" value="1"/>
</dbReference>
<dbReference type="InterPro" id="IPR005183">
    <property type="entry name" value="DUF305_CopM-like"/>
</dbReference>
<protein>
    <submittedName>
        <fullName evidence="3">Uncharacterized protein (DUF305 family)</fullName>
    </submittedName>
</protein>
<dbReference type="PROSITE" id="PS51257">
    <property type="entry name" value="PROKAR_LIPOPROTEIN"/>
    <property type="match status" value="1"/>
</dbReference>
<gene>
    <name evidence="3" type="ORF">H4W34_003502</name>
</gene>
<dbReference type="Proteomes" id="UP000627838">
    <property type="component" value="Unassembled WGS sequence"/>
</dbReference>
<proteinExistence type="predicted"/>
<keyword evidence="4" id="KW-1185">Reference proteome</keyword>
<evidence type="ECO:0000313" key="4">
    <source>
        <dbReference type="Proteomes" id="UP000627838"/>
    </source>
</evidence>
<feature type="signal peptide" evidence="1">
    <location>
        <begin position="1"/>
        <end position="21"/>
    </location>
</feature>
<dbReference type="InterPro" id="IPR012347">
    <property type="entry name" value="Ferritin-like"/>
</dbReference>
<evidence type="ECO:0000259" key="2">
    <source>
        <dbReference type="Pfam" id="PF03713"/>
    </source>
</evidence>
<name>A0ABR9JTE5_9ACTN</name>
<dbReference type="PANTHER" id="PTHR36933:SF1">
    <property type="entry name" value="SLL0788 PROTEIN"/>
    <property type="match status" value="1"/>
</dbReference>
<keyword evidence="1" id="KW-0732">Signal</keyword>
<evidence type="ECO:0000256" key="1">
    <source>
        <dbReference type="SAM" id="SignalP"/>
    </source>
</evidence>
<evidence type="ECO:0000313" key="3">
    <source>
        <dbReference type="EMBL" id="MBE1533669.1"/>
    </source>
</evidence>
<accession>A0ABR9JTE5</accession>
<organism evidence="3 4">
    <name type="scientific">Actinomadura algeriensis</name>
    <dbReference type="NCBI Taxonomy" id="1679523"/>
    <lineage>
        <taxon>Bacteria</taxon>
        <taxon>Bacillati</taxon>
        <taxon>Actinomycetota</taxon>
        <taxon>Actinomycetes</taxon>
        <taxon>Streptosporangiales</taxon>
        <taxon>Thermomonosporaceae</taxon>
        <taxon>Actinomadura</taxon>
    </lineage>
</organism>
<feature type="domain" description="DUF305" evidence="2">
    <location>
        <begin position="46"/>
        <end position="194"/>
    </location>
</feature>
<dbReference type="RefSeq" id="WP_318784167.1">
    <property type="nucleotide sequence ID" value="NZ_JADBDZ010000001.1"/>
</dbReference>
<sequence length="196" mass="20818">MKGRRAALIASAVLAPLLLTACGGAGEADGRPVSAATPAAKHNDGDVMFLQMMIEHHRQGLEMAKLAERRAPSRDVRVLAGAVGATQTEEAKRMIAWLQAWSKPLKAQHGHGHGHHSAHGAMPATGAKEIEALKEAKGAAFEAAFLNLFIAHQHNAVEMARTELAEGVNPDAKAFAGRVRDSRTDQIQQMLGMLGT</sequence>
<dbReference type="Pfam" id="PF03713">
    <property type="entry name" value="DUF305"/>
    <property type="match status" value="1"/>
</dbReference>
<reference evidence="3 4" key="1">
    <citation type="submission" date="2020-10" db="EMBL/GenBank/DDBJ databases">
        <title>Sequencing the genomes of 1000 actinobacteria strains.</title>
        <authorList>
            <person name="Klenk H.-P."/>
        </authorList>
    </citation>
    <scope>NUCLEOTIDE SEQUENCE [LARGE SCALE GENOMIC DNA]</scope>
    <source>
        <strain evidence="3 4">DSM 46744</strain>
    </source>
</reference>
<comment type="caution">
    <text evidence="3">The sequence shown here is derived from an EMBL/GenBank/DDBJ whole genome shotgun (WGS) entry which is preliminary data.</text>
</comment>
<dbReference type="Gene3D" id="1.20.1260.10">
    <property type="match status" value="1"/>
</dbReference>